<dbReference type="GO" id="GO:0005886">
    <property type="term" value="C:plasma membrane"/>
    <property type="evidence" value="ECO:0007669"/>
    <property type="project" value="UniProtKB-SubCell"/>
</dbReference>
<dbReference type="OrthoDB" id="9813906at2"/>
<feature type="transmembrane region" description="Helical" evidence="6">
    <location>
        <begin position="58"/>
        <end position="78"/>
    </location>
</feature>
<sequence length="389" mass="40832">MSDDMKVLELSEEEQSVRDKFIYMLTHWFGPILGLIAIWAFFAITAGKDFVDLSNQQLIVLQTVVVGTAAVGATMIIISGGIDLSIGASIALTTMTVAWLLDKGYSPALAFVGGIFTGMLVGFTIGSLVIGHIGRVGATVGGIMLGLWIASTDAGWLGGLISGFILFGAVIAFNEIYIKRVPISSFIVTLGMWGALRGVAKWVGNNEPIYPENRGWVGDLMAGVPIGDSGFALPAPGVWIMIISAVIMVLILTFTKFGRYAFAIGSNEKTALLCGINIRGTQLWIYTLAIAFGGLAGILQFAFLSTGDPTTADGYELQVIAAVVIGGASLLGGEGSVLGTIVGALIMTVVANGCTKLGLENYVQQIVTGAIIVSAVGLEQWRHGAKYAR</sequence>
<evidence type="ECO:0000256" key="4">
    <source>
        <dbReference type="ARBA" id="ARBA00022989"/>
    </source>
</evidence>
<keyword evidence="4 6" id="KW-1133">Transmembrane helix</keyword>
<dbReference type="EMBL" id="CP036425">
    <property type="protein sequence ID" value="QDU33381.1"/>
    <property type="molecule type" value="Genomic_DNA"/>
</dbReference>
<dbReference type="Proteomes" id="UP000317369">
    <property type="component" value="Chromosome"/>
</dbReference>
<evidence type="ECO:0000313" key="8">
    <source>
        <dbReference type="Proteomes" id="UP000317369"/>
    </source>
</evidence>
<evidence type="ECO:0000256" key="6">
    <source>
        <dbReference type="SAM" id="Phobius"/>
    </source>
</evidence>
<keyword evidence="5 6" id="KW-0472">Membrane</keyword>
<feature type="transmembrane region" description="Helical" evidence="6">
    <location>
        <begin position="283"/>
        <end position="305"/>
    </location>
</feature>
<evidence type="ECO:0000256" key="5">
    <source>
        <dbReference type="ARBA" id="ARBA00023136"/>
    </source>
</evidence>
<gene>
    <name evidence="7" type="primary">rbsC</name>
    <name evidence="7" type="ORF">KS4_14270</name>
</gene>
<dbReference type="RefSeq" id="WP_145076373.1">
    <property type="nucleotide sequence ID" value="NZ_CP036425.1"/>
</dbReference>
<dbReference type="PANTHER" id="PTHR32196:SF72">
    <property type="entry name" value="RIBOSE IMPORT PERMEASE PROTEIN RBSC"/>
    <property type="match status" value="1"/>
</dbReference>
<dbReference type="GO" id="GO:0022857">
    <property type="term" value="F:transmembrane transporter activity"/>
    <property type="evidence" value="ECO:0007669"/>
    <property type="project" value="InterPro"/>
</dbReference>
<feature type="transmembrane region" description="Helical" evidence="6">
    <location>
        <begin position="108"/>
        <end position="134"/>
    </location>
</feature>
<comment type="subcellular location">
    <subcellularLocation>
        <location evidence="1">Cell membrane</location>
        <topology evidence="1">Multi-pass membrane protein</topology>
    </subcellularLocation>
</comment>
<feature type="transmembrane region" description="Helical" evidence="6">
    <location>
        <begin position="84"/>
        <end position="101"/>
    </location>
</feature>
<keyword evidence="8" id="KW-1185">Reference proteome</keyword>
<feature type="transmembrane region" description="Helical" evidence="6">
    <location>
        <begin position="317"/>
        <end position="350"/>
    </location>
</feature>
<proteinExistence type="predicted"/>
<evidence type="ECO:0000256" key="1">
    <source>
        <dbReference type="ARBA" id="ARBA00004651"/>
    </source>
</evidence>
<name>A0A517YT40_9BACT</name>
<evidence type="ECO:0000313" key="7">
    <source>
        <dbReference type="EMBL" id="QDU33381.1"/>
    </source>
</evidence>
<organism evidence="7 8">
    <name type="scientific">Poriferisphaera corsica</name>
    <dbReference type="NCBI Taxonomy" id="2528020"/>
    <lineage>
        <taxon>Bacteria</taxon>
        <taxon>Pseudomonadati</taxon>
        <taxon>Planctomycetota</taxon>
        <taxon>Phycisphaerae</taxon>
        <taxon>Phycisphaerales</taxon>
        <taxon>Phycisphaeraceae</taxon>
        <taxon>Poriferisphaera</taxon>
    </lineage>
</organism>
<dbReference type="CDD" id="cd06579">
    <property type="entry name" value="TM_PBP1_transp_AraH_like"/>
    <property type="match status" value="1"/>
</dbReference>
<evidence type="ECO:0000256" key="3">
    <source>
        <dbReference type="ARBA" id="ARBA00022692"/>
    </source>
</evidence>
<reference evidence="7 8" key="1">
    <citation type="submission" date="2019-02" db="EMBL/GenBank/DDBJ databases">
        <title>Deep-cultivation of Planctomycetes and their phenomic and genomic characterization uncovers novel biology.</title>
        <authorList>
            <person name="Wiegand S."/>
            <person name="Jogler M."/>
            <person name="Boedeker C."/>
            <person name="Pinto D."/>
            <person name="Vollmers J."/>
            <person name="Rivas-Marin E."/>
            <person name="Kohn T."/>
            <person name="Peeters S.H."/>
            <person name="Heuer A."/>
            <person name="Rast P."/>
            <person name="Oberbeckmann S."/>
            <person name="Bunk B."/>
            <person name="Jeske O."/>
            <person name="Meyerdierks A."/>
            <person name="Storesund J.E."/>
            <person name="Kallscheuer N."/>
            <person name="Luecker S."/>
            <person name="Lage O.M."/>
            <person name="Pohl T."/>
            <person name="Merkel B.J."/>
            <person name="Hornburger P."/>
            <person name="Mueller R.-W."/>
            <person name="Bruemmer F."/>
            <person name="Labrenz M."/>
            <person name="Spormann A.M."/>
            <person name="Op den Camp H."/>
            <person name="Overmann J."/>
            <person name="Amann R."/>
            <person name="Jetten M.S.M."/>
            <person name="Mascher T."/>
            <person name="Medema M.H."/>
            <person name="Devos D.P."/>
            <person name="Kaster A.-K."/>
            <person name="Ovreas L."/>
            <person name="Rohde M."/>
            <person name="Galperin M.Y."/>
            <person name="Jogler C."/>
        </authorList>
    </citation>
    <scope>NUCLEOTIDE SEQUENCE [LARGE SCALE GENOMIC DNA]</scope>
    <source>
        <strain evidence="7 8">KS4</strain>
    </source>
</reference>
<dbReference type="KEGG" id="pcor:KS4_14270"/>
<dbReference type="AlphaFoldDB" id="A0A517YT40"/>
<dbReference type="PANTHER" id="PTHR32196">
    <property type="entry name" value="ABC TRANSPORTER PERMEASE PROTEIN YPHD-RELATED-RELATED"/>
    <property type="match status" value="1"/>
</dbReference>
<accession>A0A517YT40</accession>
<dbReference type="Pfam" id="PF02653">
    <property type="entry name" value="BPD_transp_2"/>
    <property type="match status" value="1"/>
</dbReference>
<feature type="transmembrane region" description="Helical" evidence="6">
    <location>
        <begin position="238"/>
        <end position="262"/>
    </location>
</feature>
<dbReference type="InterPro" id="IPR001851">
    <property type="entry name" value="ABC_transp_permease"/>
</dbReference>
<feature type="transmembrane region" description="Helical" evidence="6">
    <location>
        <begin position="28"/>
        <end position="46"/>
    </location>
</feature>
<keyword evidence="2" id="KW-1003">Cell membrane</keyword>
<keyword evidence="3 6" id="KW-0812">Transmembrane</keyword>
<evidence type="ECO:0000256" key="2">
    <source>
        <dbReference type="ARBA" id="ARBA00022475"/>
    </source>
</evidence>
<protein>
    <submittedName>
        <fullName evidence="7">Ribose transport system permease protein RbsC</fullName>
    </submittedName>
</protein>
<feature type="transmembrane region" description="Helical" evidence="6">
    <location>
        <begin position="154"/>
        <end position="174"/>
    </location>
</feature>
<feature type="transmembrane region" description="Helical" evidence="6">
    <location>
        <begin position="181"/>
        <end position="200"/>
    </location>
</feature>